<evidence type="ECO:0000313" key="10">
    <source>
        <dbReference type="Proteomes" id="UP000078368"/>
    </source>
</evidence>
<dbReference type="NCBIfam" id="TIGR00431">
    <property type="entry name" value="TruB"/>
    <property type="match status" value="1"/>
</dbReference>
<dbReference type="SUPFAM" id="SSF55120">
    <property type="entry name" value="Pseudouridine synthase"/>
    <property type="match status" value="1"/>
</dbReference>
<dbReference type="STRING" id="1823756.A4H34_09590"/>
<evidence type="ECO:0000256" key="1">
    <source>
        <dbReference type="ARBA" id="ARBA00000385"/>
    </source>
</evidence>
<evidence type="ECO:0000259" key="7">
    <source>
        <dbReference type="Pfam" id="PF01509"/>
    </source>
</evidence>
<proteinExistence type="inferred from homology"/>
<gene>
    <name evidence="5" type="primary">truB</name>
    <name evidence="9" type="ORF">A4H34_09590</name>
</gene>
<comment type="catalytic activity">
    <reaction evidence="1 5">
        <text>uridine(55) in tRNA = pseudouridine(55) in tRNA</text>
        <dbReference type="Rhea" id="RHEA:42532"/>
        <dbReference type="Rhea" id="RHEA-COMP:10101"/>
        <dbReference type="Rhea" id="RHEA-COMP:10102"/>
        <dbReference type="ChEBI" id="CHEBI:65314"/>
        <dbReference type="ChEBI" id="CHEBI:65315"/>
        <dbReference type="EC" id="5.4.99.25"/>
    </reaction>
</comment>
<feature type="domain" description="Pseudouridine synthase II N-terminal" evidence="7">
    <location>
        <begin position="35"/>
        <end position="192"/>
    </location>
</feature>
<comment type="similarity">
    <text evidence="2 5">Belongs to the pseudouridine synthase TruB family. Type 1 subfamily.</text>
</comment>
<accession>A0A179B290</accession>
<dbReference type="InterPro" id="IPR014780">
    <property type="entry name" value="tRNA_psdUridine_synth_TruB"/>
</dbReference>
<dbReference type="GO" id="GO:0003723">
    <property type="term" value="F:RNA binding"/>
    <property type="evidence" value="ECO:0007669"/>
    <property type="project" value="InterPro"/>
</dbReference>
<dbReference type="InterPro" id="IPR032819">
    <property type="entry name" value="TruB_C"/>
</dbReference>
<dbReference type="GO" id="GO:0160148">
    <property type="term" value="F:tRNA pseudouridine(55) synthase activity"/>
    <property type="evidence" value="ECO:0007669"/>
    <property type="project" value="UniProtKB-EC"/>
</dbReference>
<dbReference type="Pfam" id="PF16198">
    <property type="entry name" value="TruB_C_2"/>
    <property type="match status" value="1"/>
</dbReference>
<keyword evidence="3 5" id="KW-0819">tRNA processing</keyword>
<dbReference type="PANTHER" id="PTHR13767:SF2">
    <property type="entry name" value="PSEUDOURIDYLATE SYNTHASE TRUB1"/>
    <property type="match status" value="1"/>
</dbReference>
<dbReference type="OrthoDB" id="9802309at2"/>
<evidence type="ECO:0000259" key="8">
    <source>
        <dbReference type="Pfam" id="PF16198"/>
    </source>
</evidence>
<dbReference type="Gene3D" id="3.30.2350.10">
    <property type="entry name" value="Pseudouridine synthase"/>
    <property type="match status" value="1"/>
</dbReference>
<dbReference type="Proteomes" id="UP000078368">
    <property type="component" value="Unassembled WGS sequence"/>
</dbReference>
<keyword evidence="10" id="KW-1185">Reference proteome</keyword>
<dbReference type="CDD" id="cd02573">
    <property type="entry name" value="PseudoU_synth_EcTruB"/>
    <property type="match status" value="1"/>
</dbReference>
<dbReference type="InterPro" id="IPR020103">
    <property type="entry name" value="PsdUridine_synth_cat_dom_sf"/>
</dbReference>
<keyword evidence="4 5" id="KW-0413">Isomerase</keyword>
<evidence type="ECO:0000313" key="9">
    <source>
        <dbReference type="EMBL" id="OAP85343.1"/>
    </source>
</evidence>
<dbReference type="AlphaFoldDB" id="A0A179B290"/>
<feature type="active site" description="Nucleophile" evidence="5">
    <location>
        <position position="50"/>
    </location>
</feature>
<evidence type="ECO:0000256" key="3">
    <source>
        <dbReference type="ARBA" id="ARBA00022694"/>
    </source>
</evidence>
<dbReference type="InterPro" id="IPR002501">
    <property type="entry name" value="PsdUridine_synth_N"/>
</dbReference>
<sequence>MPWGEIPRGSFPGDGLAVIDKDPGVTSHDVVGAVRRLAGTKKVGHAGTLDPMATGVLCIGLGRATKLLRYVTGTAKEYEATIRFGIETSTEDAQGELVRARGAREADAAELARAMADLTGEVLQVPSSVSALKVEGRRAYDLVREGREVVLDARPIRVDVFEAVGGPRFAEACGAPVFDLDVRVVCGAGTYVRALARDLGEALGFGAHLTSLRRTRVGPWDVGEAVSVRECADAVEADGQMPVHTLADLCRAMFPALEVSEQAARDLRMGRFTDSPFDFLGAKAAASAALAPSAAGRDAPGSGPDGRGSGSAVAVAWSDGTPVALVSRRGGRVKPDLLLTLASEE</sequence>
<dbReference type="GO" id="GO:1990481">
    <property type="term" value="P:mRNA pseudouridine synthesis"/>
    <property type="evidence" value="ECO:0007669"/>
    <property type="project" value="TreeGrafter"/>
</dbReference>
<feature type="region of interest" description="Disordered" evidence="6">
    <location>
        <begin position="294"/>
        <end position="313"/>
    </location>
</feature>
<organism evidence="9 10">
    <name type="scientific">Peptidiphaga gingivicola</name>
    <dbReference type="NCBI Taxonomy" id="2741497"/>
    <lineage>
        <taxon>Bacteria</taxon>
        <taxon>Bacillati</taxon>
        <taxon>Actinomycetota</taxon>
        <taxon>Actinomycetes</taxon>
        <taxon>Actinomycetales</taxon>
        <taxon>Actinomycetaceae</taxon>
        <taxon>Peptidiphaga</taxon>
    </lineage>
</organism>
<dbReference type="EC" id="5.4.99.25" evidence="5"/>
<comment type="function">
    <text evidence="5">Responsible for synthesis of pseudouridine from uracil-55 in the psi GC loop of transfer RNAs.</text>
</comment>
<comment type="caution">
    <text evidence="9">The sequence shown here is derived from an EMBL/GenBank/DDBJ whole genome shotgun (WGS) entry which is preliminary data.</text>
</comment>
<dbReference type="HAMAP" id="MF_01080">
    <property type="entry name" value="TruB_bact"/>
    <property type="match status" value="1"/>
</dbReference>
<dbReference type="PANTHER" id="PTHR13767">
    <property type="entry name" value="TRNA-PSEUDOURIDINE SYNTHASE"/>
    <property type="match status" value="1"/>
</dbReference>
<dbReference type="EMBL" id="LVZK01000003">
    <property type="protein sequence ID" value="OAP85343.1"/>
    <property type="molecule type" value="Genomic_DNA"/>
</dbReference>
<reference evidence="9 10" key="1">
    <citation type="submission" date="2016-04" db="EMBL/GenBank/DDBJ databases">
        <title>Peptidophaga gingivicola gen. nov., sp. nov., isolated from human subgingival plaque.</title>
        <authorList>
            <person name="Beall C.J."/>
            <person name="Mokrzan E.M."/>
            <person name="Griffen A.L."/>
            <person name="Leys E.J."/>
        </authorList>
    </citation>
    <scope>NUCLEOTIDE SEQUENCE [LARGE SCALE GENOMIC DNA]</scope>
    <source>
        <strain evidence="9 10">BA112</strain>
    </source>
</reference>
<feature type="domain" description="tRNA pseudouridylate synthase B C-terminal" evidence="8">
    <location>
        <begin position="193"/>
        <end position="236"/>
    </location>
</feature>
<dbReference type="Pfam" id="PF01509">
    <property type="entry name" value="TruB_N"/>
    <property type="match status" value="1"/>
</dbReference>
<evidence type="ECO:0000256" key="2">
    <source>
        <dbReference type="ARBA" id="ARBA00005642"/>
    </source>
</evidence>
<evidence type="ECO:0000256" key="6">
    <source>
        <dbReference type="SAM" id="MobiDB-lite"/>
    </source>
</evidence>
<evidence type="ECO:0000256" key="4">
    <source>
        <dbReference type="ARBA" id="ARBA00023235"/>
    </source>
</evidence>
<dbReference type="GO" id="GO:0031119">
    <property type="term" value="P:tRNA pseudouridine synthesis"/>
    <property type="evidence" value="ECO:0007669"/>
    <property type="project" value="UniProtKB-UniRule"/>
</dbReference>
<protein>
    <recommendedName>
        <fullName evidence="5">tRNA pseudouridine synthase B</fullName>
        <ecNumber evidence="5">5.4.99.25</ecNumber>
    </recommendedName>
    <alternativeName>
        <fullName evidence="5">tRNA pseudouridine(55) synthase</fullName>
        <shortName evidence="5">Psi55 synthase</shortName>
    </alternativeName>
    <alternativeName>
        <fullName evidence="5">tRNA pseudouridylate synthase</fullName>
    </alternativeName>
    <alternativeName>
        <fullName evidence="5">tRNA-uridine isomerase</fullName>
    </alternativeName>
</protein>
<dbReference type="Gene3D" id="2.30.130.10">
    <property type="entry name" value="PUA domain"/>
    <property type="match status" value="1"/>
</dbReference>
<dbReference type="InterPro" id="IPR036974">
    <property type="entry name" value="PUA_sf"/>
</dbReference>
<name>A0A179B290_9ACTO</name>
<evidence type="ECO:0000256" key="5">
    <source>
        <dbReference type="HAMAP-Rule" id="MF_01080"/>
    </source>
</evidence>